<name>A0A1H0FAR5_9BACT</name>
<dbReference type="GO" id="GO:0016787">
    <property type="term" value="F:hydrolase activity"/>
    <property type="evidence" value="ECO:0007669"/>
    <property type="project" value="UniProtKB-UniRule"/>
</dbReference>
<dbReference type="STRING" id="206665.SAMN04488516_11152"/>
<evidence type="ECO:0000256" key="2">
    <source>
        <dbReference type="RuleBase" id="RU362039"/>
    </source>
</evidence>
<keyword evidence="2" id="KW-0479">Metal-binding</keyword>
<dbReference type="Gene3D" id="3.60.21.10">
    <property type="match status" value="1"/>
</dbReference>
<proteinExistence type="inferred from homology"/>
<dbReference type="Pfam" id="PF12850">
    <property type="entry name" value="Metallophos_2"/>
    <property type="match status" value="1"/>
</dbReference>
<dbReference type="Proteomes" id="UP000199602">
    <property type="component" value="Unassembled WGS sequence"/>
</dbReference>
<comment type="similarity">
    <text evidence="1 2">Belongs to the metallophosphoesterase superfamily. YfcE family.</text>
</comment>
<evidence type="ECO:0000313" key="4">
    <source>
        <dbReference type="EMBL" id="SDN91582.1"/>
    </source>
</evidence>
<dbReference type="EMBL" id="FNIN01000011">
    <property type="protein sequence ID" value="SDN91582.1"/>
    <property type="molecule type" value="Genomic_DNA"/>
</dbReference>
<organism evidence="4 5">
    <name type="scientific">Desulfonauticus submarinus</name>
    <dbReference type="NCBI Taxonomy" id="206665"/>
    <lineage>
        <taxon>Bacteria</taxon>
        <taxon>Pseudomonadati</taxon>
        <taxon>Thermodesulfobacteriota</taxon>
        <taxon>Desulfovibrionia</taxon>
        <taxon>Desulfovibrionales</taxon>
        <taxon>Desulfonauticaceae</taxon>
        <taxon>Desulfonauticus</taxon>
    </lineage>
</organism>
<dbReference type="OrthoDB" id="9785951at2"/>
<dbReference type="NCBIfam" id="TIGR00040">
    <property type="entry name" value="yfcE"/>
    <property type="match status" value="1"/>
</dbReference>
<sequence length="156" mass="18131">MRFGVLSDTHLYSMSTEFEQLYTKFLKDVDVLIHCGDFTGEEIYYFLNNHPKFIAVKGNCDFFELSPKAYLEVNGFKIGVTHGFGVLDLEKNPQQLLNIFPDADLICFGHTHKKYFSKIKNTYFLNPGTCQLKRRQGTFALLDWNEKNPKIQFVEV</sequence>
<reference evidence="4 5" key="1">
    <citation type="submission" date="2016-10" db="EMBL/GenBank/DDBJ databases">
        <authorList>
            <person name="de Groot N.N."/>
        </authorList>
    </citation>
    <scope>NUCLEOTIDE SEQUENCE [LARGE SCALE GENOMIC DNA]</scope>
    <source>
        <strain evidence="4 5">DSM 15269</strain>
    </source>
</reference>
<dbReference type="SUPFAM" id="SSF56300">
    <property type="entry name" value="Metallo-dependent phosphatases"/>
    <property type="match status" value="1"/>
</dbReference>
<dbReference type="CDD" id="cd00841">
    <property type="entry name" value="MPP_YfcE"/>
    <property type="match status" value="1"/>
</dbReference>
<gene>
    <name evidence="4" type="ORF">SAMN04488516_11152</name>
</gene>
<dbReference type="GO" id="GO:0046872">
    <property type="term" value="F:metal ion binding"/>
    <property type="evidence" value="ECO:0007669"/>
    <property type="project" value="UniProtKB-KW"/>
</dbReference>
<evidence type="ECO:0000313" key="5">
    <source>
        <dbReference type="Proteomes" id="UP000199602"/>
    </source>
</evidence>
<evidence type="ECO:0000256" key="1">
    <source>
        <dbReference type="ARBA" id="ARBA00008950"/>
    </source>
</evidence>
<protein>
    <recommendedName>
        <fullName evidence="2">Phosphoesterase</fullName>
        <ecNumber evidence="2">3.1.4.-</ecNumber>
    </recommendedName>
</protein>
<dbReference type="InterPro" id="IPR024654">
    <property type="entry name" value="Calcineurin-like_PHP_lpxH"/>
</dbReference>
<dbReference type="InterPro" id="IPR029052">
    <property type="entry name" value="Metallo-depent_PP-like"/>
</dbReference>
<feature type="domain" description="Calcineurin-like phosphoesterase" evidence="3">
    <location>
        <begin position="1"/>
        <end position="146"/>
    </location>
</feature>
<dbReference type="InterPro" id="IPR000979">
    <property type="entry name" value="Phosphodiesterase_MJ0936/Vps29"/>
</dbReference>
<dbReference type="AlphaFoldDB" id="A0A1H0FAR5"/>
<keyword evidence="5" id="KW-1185">Reference proteome</keyword>
<comment type="cofactor">
    <cofactor evidence="2">
        <name>a divalent metal cation</name>
        <dbReference type="ChEBI" id="CHEBI:60240"/>
    </cofactor>
</comment>
<dbReference type="EC" id="3.1.4.-" evidence="2"/>
<dbReference type="PANTHER" id="PTHR11124">
    <property type="entry name" value="VACUOLAR SORTING PROTEIN VPS29"/>
    <property type="match status" value="1"/>
</dbReference>
<dbReference type="InterPro" id="IPR041802">
    <property type="entry name" value="MPP_YfcE"/>
</dbReference>
<evidence type="ECO:0000259" key="3">
    <source>
        <dbReference type="Pfam" id="PF12850"/>
    </source>
</evidence>
<dbReference type="RefSeq" id="WP_092066012.1">
    <property type="nucleotide sequence ID" value="NZ_FNIN01000011.1"/>
</dbReference>
<accession>A0A1H0FAR5</accession>